<dbReference type="InterPro" id="IPR028082">
    <property type="entry name" value="Peripla_BP_I"/>
</dbReference>
<evidence type="ECO:0000259" key="6">
    <source>
        <dbReference type="Pfam" id="PF01094"/>
    </source>
</evidence>
<dbReference type="PANTHER" id="PTHR34836">
    <property type="entry name" value="OS06G0188250 PROTEIN"/>
    <property type="match status" value="1"/>
</dbReference>
<dbReference type="AlphaFoldDB" id="A0A0A9GHH4"/>
<evidence type="ECO:0000256" key="2">
    <source>
        <dbReference type="ARBA" id="ARBA00022692"/>
    </source>
</evidence>
<keyword evidence="2" id="KW-0812">Transmembrane</keyword>
<reference evidence="7" key="2">
    <citation type="journal article" date="2015" name="Data Brief">
        <title>Shoot transcriptome of the giant reed, Arundo donax.</title>
        <authorList>
            <person name="Barrero R.A."/>
            <person name="Guerrero F.D."/>
            <person name="Moolhuijzen P."/>
            <person name="Goolsby J.A."/>
            <person name="Tidwell J."/>
            <person name="Bellgard S.E."/>
            <person name="Bellgard M.I."/>
        </authorList>
    </citation>
    <scope>NUCLEOTIDE SEQUENCE</scope>
    <source>
        <tissue evidence="7">Shoot tissue taken approximately 20 cm above the soil surface</tissue>
    </source>
</reference>
<dbReference type="SUPFAM" id="SSF53822">
    <property type="entry name" value="Periplasmic binding protein-like I"/>
    <property type="match status" value="1"/>
</dbReference>
<evidence type="ECO:0000256" key="1">
    <source>
        <dbReference type="ARBA" id="ARBA00004370"/>
    </source>
</evidence>
<dbReference type="GO" id="GO:0016020">
    <property type="term" value="C:membrane"/>
    <property type="evidence" value="ECO:0007669"/>
    <property type="project" value="UniProtKB-SubCell"/>
</dbReference>
<proteinExistence type="predicted"/>
<evidence type="ECO:0000256" key="5">
    <source>
        <dbReference type="SAM" id="MobiDB-lite"/>
    </source>
</evidence>
<name>A0A0A9GHH4_ARUDO</name>
<dbReference type="EMBL" id="GBRH01173346">
    <property type="protein sequence ID" value="JAE24550.1"/>
    <property type="molecule type" value="Transcribed_RNA"/>
</dbReference>
<dbReference type="InterPro" id="IPR001828">
    <property type="entry name" value="ANF_lig-bd_rcpt"/>
</dbReference>
<dbReference type="PANTHER" id="PTHR34836:SF1">
    <property type="entry name" value="OS09G0428600 PROTEIN"/>
    <property type="match status" value="1"/>
</dbReference>
<dbReference type="InterPro" id="IPR015683">
    <property type="entry name" value="Ionotropic_Glu_rcpt"/>
</dbReference>
<feature type="domain" description="Receptor ligand binding region" evidence="6">
    <location>
        <begin position="2"/>
        <end position="86"/>
    </location>
</feature>
<protein>
    <recommendedName>
        <fullName evidence="6">Receptor ligand binding region domain-containing protein</fullName>
    </recommendedName>
</protein>
<feature type="region of interest" description="Disordered" evidence="5">
    <location>
        <begin position="86"/>
        <end position="105"/>
    </location>
</feature>
<sequence>MTDGITNIIDSLDPSVVDAMNGALGIKFYVPKSAELDNFTTRWNRKFQIDNPNDPPLKLSIFRLWRYDTTWAVAQAAENVGFNNRTSFQKPAVPRTSTSLDVLRT</sequence>
<accession>A0A0A9GHH4</accession>
<keyword evidence="3" id="KW-1133">Transmembrane helix</keyword>
<keyword evidence="4" id="KW-0472">Membrane</keyword>
<evidence type="ECO:0000256" key="3">
    <source>
        <dbReference type="ARBA" id="ARBA00022989"/>
    </source>
</evidence>
<organism evidence="7">
    <name type="scientific">Arundo donax</name>
    <name type="common">Giant reed</name>
    <name type="synonym">Donax arundinaceus</name>
    <dbReference type="NCBI Taxonomy" id="35708"/>
    <lineage>
        <taxon>Eukaryota</taxon>
        <taxon>Viridiplantae</taxon>
        <taxon>Streptophyta</taxon>
        <taxon>Embryophyta</taxon>
        <taxon>Tracheophyta</taxon>
        <taxon>Spermatophyta</taxon>
        <taxon>Magnoliopsida</taxon>
        <taxon>Liliopsida</taxon>
        <taxon>Poales</taxon>
        <taxon>Poaceae</taxon>
        <taxon>PACMAD clade</taxon>
        <taxon>Arundinoideae</taxon>
        <taxon>Arundineae</taxon>
        <taxon>Arundo</taxon>
    </lineage>
</organism>
<comment type="subcellular location">
    <subcellularLocation>
        <location evidence="1">Membrane</location>
    </subcellularLocation>
</comment>
<evidence type="ECO:0000313" key="7">
    <source>
        <dbReference type="EMBL" id="JAE24550.1"/>
    </source>
</evidence>
<dbReference type="Pfam" id="PF01094">
    <property type="entry name" value="ANF_receptor"/>
    <property type="match status" value="1"/>
</dbReference>
<reference evidence="7" key="1">
    <citation type="submission" date="2014-09" db="EMBL/GenBank/DDBJ databases">
        <authorList>
            <person name="Magalhaes I.L.F."/>
            <person name="Oliveira U."/>
            <person name="Santos F.R."/>
            <person name="Vidigal T.H.D.A."/>
            <person name="Brescovit A.D."/>
            <person name="Santos A.J."/>
        </authorList>
    </citation>
    <scope>NUCLEOTIDE SEQUENCE</scope>
    <source>
        <tissue evidence="7">Shoot tissue taken approximately 20 cm above the soil surface</tissue>
    </source>
</reference>
<evidence type="ECO:0000256" key="4">
    <source>
        <dbReference type="ARBA" id="ARBA00023136"/>
    </source>
</evidence>